<feature type="domain" description="Cyclic nucleotide-binding" evidence="4">
    <location>
        <begin position="18"/>
        <end position="135"/>
    </location>
</feature>
<dbReference type="PROSITE" id="PS51063">
    <property type="entry name" value="HTH_CRP_2"/>
    <property type="match status" value="1"/>
</dbReference>
<dbReference type="AlphaFoldDB" id="A0A1M6EI38"/>
<evidence type="ECO:0000256" key="1">
    <source>
        <dbReference type="ARBA" id="ARBA00023015"/>
    </source>
</evidence>
<proteinExistence type="predicted"/>
<dbReference type="InterPro" id="IPR036390">
    <property type="entry name" value="WH_DNA-bd_sf"/>
</dbReference>
<gene>
    <name evidence="6" type="ORF">SAMN02745751_01200</name>
</gene>
<sequence>MEYINDKKLLGKYFDEYGLDELLTPKARDMAEMVRFSPGEEILSTDETLESYYIFVEGRLKVYSIQENGRYLLLKFYSGFDTLGDIELISGMKISSTVVAVKESILIRIPAARLKALVYNHPPFLRYSVENLGKKLHDLSKHSAHNLLYPLRNRLASFIYVQLEDSELVMPDKLVDVAEYLGTTYRHLSRELNSLEREGVVCRKGRRIKVLDRSKLEELAGNIY</sequence>
<dbReference type="SUPFAM" id="SSF51206">
    <property type="entry name" value="cAMP-binding domain-like"/>
    <property type="match status" value="1"/>
</dbReference>
<dbReference type="GO" id="GO:0003700">
    <property type="term" value="F:DNA-binding transcription factor activity"/>
    <property type="evidence" value="ECO:0007669"/>
    <property type="project" value="TreeGrafter"/>
</dbReference>
<dbReference type="InterPro" id="IPR050397">
    <property type="entry name" value="Env_Response_Regulators"/>
</dbReference>
<evidence type="ECO:0000256" key="3">
    <source>
        <dbReference type="ARBA" id="ARBA00023163"/>
    </source>
</evidence>
<keyword evidence="6" id="KW-0808">Transferase</keyword>
<dbReference type="EMBL" id="FQZL01000007">
    <property type="protein sequence ID" value="SHI84970.1"/>
    <property type="molecule type" value="Genomic_DNA"/>
</dbReference>
<dbReference type="PROSITE" id="PS50042">
    <property type="entry name" value="CNMP_BINDING_3"/>
    <property type="match status" value="1"/>
</dbReference>
<evidence type="ECO:0000313" key="6">
    <source>
        <dbReference type="EMBL" id="SHI84970.1"/>
    </source>
</evidence>
<dbReference type="RefSeq" id="WP_073048584.1">
    <property type="nucleotide sequence ID" value="NZ_FQZL01000007.1"/>
</dbReference>
<keyword evidence="3" id="KW-0804">Transcription</keyword>
<reference evidence="6 7" key="1">
    <citation type="submission" date="2016-11" db="EMBL/GenBank/DDBJ databases">
        <authorList>
            <person name="Jaros S."/>
            <person name="Januszkiewicz K."/>
            <person name="Wedrychowicz H."/>
        </authorList>
    </citation>
    <scope>NUCLEOTIDE SEQUENCE [LARGE SCALE GENOMIC DNA]</scope>
    <source>
        <strain evidence="6 7">DSM 17477</strain>
    </source>
</reference>
<accession>A0A1M6EI38</accession>
<feature type="domain" description="HTH crp-type" evidence="5">
    <location>
        <begin position="149"/>
        <end position="214"/>
    </location>
</feature>
<dbReference type="InterPro" id="IPR000595">
    <property type="entry name" value="cNMP-bd_dom"/>
</dbReference>
<organism evidence="6 7">
    <name type="scientific">Dethiosulfatibacter aminovorans DSM 17477</name>
    <dbReference type="NCBI Taxonomy" id="1121476"/>
    <lineage>
        <taxon>Bacteria</taxon>
        <taxon>Bacillati</taxon>
        <taxon>Bacillota</taxon>
        <taxon>Tissierellia</taxon>
        <taxon>Dethiosulfatibacter</taxon>
    </lineage>
</organism>
<evidence type="ECO:0000313" key="7">
    <source>
        <dbReference type="Proteomes" id="UP000184052"/>
    </source>
</evidence>
<keyword evidence="6" id="KW-0418">Kinase</keyword>
<dbReference type="Proteomes" id="UP000184052">
    <property type="component" value="Unassembled WGS sequence"/>
</dbReference>
<dbReference type="PANTHER" id="PTHR24567">
    <property type="entry name" value="CRP FAMILY TRANSCRIPTIONAL REGULATORY PROTEIN"/>
    <property type="match status" value="1"/>
</dbReference>
<dbReference type="InterPro" id="IPR036388">
    <property type="entry name" value="WH-like_DNA-bd_sf"/>
</dbReference>
<dbReference type="Gene3D" id="2.60.120.10">
    <property type="entry name" value="Jelly Rolls"/>
    <property type="match status" value="1"/>
</dbReference>
<dbReference type="InterPro" id="IPR012318">
    <property type="entry name" value="HTH_CRP"/>
</dbReference>
<dbReference type="Gene3D" id="1.10.10.10">
    <property type="entry name" value="Winged helix-like DNA-binding domain superfamily/Winged helix DNA-binding domain"/>
    <property type="match status" value="1"/>
</dbReference>
<keyword evidence="1" id="KW-0805">Transcription regulation</keyword>
<dbReference type="Pfam" id="PF00027">
    <property type="entry name" value="cNMP_binding"/>
    <property type="match status" value="1"/>
</dbReference>
<name>A0A1M6EI38_9FIRM</name>
<keyword evidence="7" id="KW-1185">Reference proteome</keyword>
<dbReference type="CDD" id="cd00038">
    <property type="entry name" value="CAP_ED"/>
    <property type="match status" value="1"/>
</dbReference>
<dbReference type="SUPFAM" id="SSF46785">
    <property type="entry name" value="Winged helix' DNA-binding domain"/>
    <property type="match status" value="1"/>
</dbReference>
<evidence type="ECO:0000256" key="2">
    <source>
        <dbReference type="ARBA" id="ARBA00023125"/>
    </source>
</evidence>
<dbReference type="GO" id="GO:0005829">
    <property type="term" value="C:cytosol"/>
    <property type="evidence" value="ECO:0007669"/>
    <property type="project" value="TreeGrafter"/>
</dbReference>
<dbReference type="Pfam" id="PF13545">
    <property type="entry name" value="HTH_Crp_2"/>
    <property type="match status" value="1"/>
</dbReference>
<dbReference type="InterPro" id="IPR018490">
    <property type="entry name" value="cNMP-bd_dom_sf"/>
</dbReference>
<dbReference type="InterPro" id="IPR014710">
    <property type="entry name" value="RmlC-like_jellyroll"/>
</dbReference>
<protein>
    <submittedName>
        <fullName evidence="6">cAMP-binding domain of CRP or a regulatory subunit of cAMP-dependent protein kinases</fullName>
    </submittedName>
</protein>
<keyword evidence="2" id="KW-0238">DNA-binding</keyword>
<evidence type="ECO:0000259" key="5">
    <source>
        <dbReference type="PROSITE" id="PS51063"/>
    </source>
</evidence>
<dbReference type="GO" id="GO:0003677">
    <property type="term" value="F:DNA binding"/>
    <property type="evidence" value="ECO:0007669"/>
    <property type="project" value="UniProtKB-KW"/>
</dbReference>
<dbReference type="SMART" id="SM00419">
    <property type="entry name" value="HTH_CRP"/>
    <property type="match status" value="1"/>
</dbReference>
<dbReference type="PANTHER" id="PTHR24567:SF26">
    <property type="entry name" value="REGULATORY PROTEIN YEIL"/>
    <property type="match status" value="1"/>
</dbReference>
<dbReference type="SMART" id="SM00100">
    <property type="entry name" value="cNMP"/>
    <property type="match status" value="1"/>
</dbReference>
<dbReference type="STRING" id="1121476.SAMN02745751_01200"/>
<evidence type="ECO:0000259" key="4">
    <source>
        <dbReference type="PROSITE" id="PS50042"/>
    </source>
</evidence>
<dbReference type="GO" id="GO:0016301">
    <property type="term" value="F:kinase activity"/>
    <property type="evidence" value="ECO:0007669"/>
    <property type="project" value="UniProtKB-KW"/>
</dbReference>